<organism evidence="2 3">
    <name type="scientific">Lasius platythorax</name>
    <dbReference type="NCBI Taxonomy" id="488582"/>
    <lineage>
        <taxon>Eukaryota</taxon>
        <taxon>Metazoa</taxon>
        <taxon>Ecdysozoa</taxon>
        <taxon>Arthropoda</taxon>
        <taxon>Hexapoda</taxon>
        <taxon>Insecta</taxon>
        <taxon>Pterygota</taxon>
        <taxon>Neoptera</taxon>
        <taxon>Endopterygota</taxon>
        <taxon>Hymenoptera</taxon>
        <taxon>Apocrita</taxon>
        <taxon>Aculeata</taxon>
        <taxon>Formicoidea</taxon>
        <taxon>Formicidae</taxon>
        <taxon>Formicinae</taxon>
        <taxon>Lasius</taxon>
        <taxon>Lasius</taxon>
    </lineage>
</organism>
<keyword evidence="3" id="KW-1185">Reference proteome</keyword>
<proteinExistence type="predicted"/>
<evidence type="ECO:0000313" key="2">
    <source>
        <dbReference type="EMBL" id="CAL1678479.1"/>
    </source>
</evidence>
<dbReference type="Proteomes" id="UP001497644">
    <property type="component" value="Chromosome 14"/>
</dbReference>
<gene>
    <name evidence="2" type="ORF">LPLAT_LOCUS4320</name>
</gene>
<protein>
    <submittedName>
        <fullName evidence="2">Uncharacterized protein</fullName>
    </submittedName>
</protein>
<feature type="compositionally biased region" description="Acidic residues" evidence="1">
    <location>
        <begin position="27"/>
        <end position="37"/>
    </location>
</feature>
<name>A0AAV2NG90_9HYME</name>
<feature type="compositionally biased region" description="Basic and acidic residues" evidence="1">
    <location>
        <begin position="7"/>
        <end position="18"/>
    </location>
</feature>
<sequence length="174" mass="19629">MEVGEVMSDKRTMDDGIRRHTSRAICESDEIENSDESSESRPSGERWAPVGANDGDEFADEYKYVNANVNVENLAYDMERVKMLEEEQEMLNSSLIALTTHFAQVQFRLRQIVDAPASEKETLLKELEEFAFRGIPDVPNSLLLESRSITPISPVACDRSVSHAETKFSTFFSA</sequence>
<accession>A0AAV2NG90</accession>
<dbReference type="AlphaFoldDB" id="A0AAV2NG90"/>
<dbReference type="EMBL" id="OZ034837">
    <property type="protein sequence ID" value="CAL1678479.1"/>
    <property type="molecule type" value="Genomic_DNA"/>
</dbReference>
<evidence type="ECO:0000313" key="3">
    <source>
        <dbReference type="Proteomes" id="UP001497644"/>
    </source>
</evidence>
<evidence type="ECO:0000256" key="1">
    <source>
        <dbReference type="SAM" id="MobiDB-lite"/>
    </source>
</evidence>
<feature type="region of interest" description="Disordered" evidence="1">
    <location>
        <begin position="1"/>
        <end position="52"/>
    </location>
</feature>
<reference evidence="2" key="1">
    <citation type="submission" date="2024-04" db="EMBL/GenBank/DDBJ databases">
        <authorList>
            <consortium name="Molecular Ecology Group"/>
        </authorList>
    </citation>
    <scope>NUCLEOTIDE SEQUENCE</scope>
</reference>